<feature type="compositionally biased region" description="Polar residues" evidence="1">
    <location>
        <begin position="312"/>
        <end position="336"/>
    </location>
</feature>
<reference evidence="2" key="1">
    <citation type="submission" date="2014-08" db="EMBL/GenBank/DDBJ databases">
        <authorList>
            <person name="Murali S."/>
            <person name="Richards S."/>
            <person name="Bandaranaike D."/>
            <person name="Bellair M."/>
            <person name="Blankenburg K."/>
            <person name="Chao H."/>
            <person name="Dinh H."/>
            <person name="Doddapaneni H."/>
            <person name="Dugan-Rocha S."/>
            <person name="Elkadiri S."/>
            <person name="Gnanaolivu R."/>
            <person name="Hughes D."/>
            <person name="Lee S."/>
            <person name="Li M."/>
            <person name="Ming W."/>
            <person name="Munidasa M."/>
            <person name="Muniz J."/>
            <person name="Nguyen L."/>
            <person name="Osuji N."/>
            <person name="Pu L.-L."/>
            <person name="Puazo M."/>
            <person name="Skinner E."/>
            <person name="Qu C."/>
            <person name="Quiroz J."/>
            <person name="Raj R."/>
            <person name="Weissenberger G."/>
            <person name="Xin Y."/>
            <person name="Zou X."/>
            <person name="Han Y."/>
            <person name="Worley K."/>
            <person name="Muzny D."/>
            <person name="Gibbs R."/>
        </authorList>
    </citation>
    <scope>NUCLEOTIDE SEQUENCE</scope>
    <source>
        <strain evidence="2">HAZT.00-mixed</strain>
        <tissue evidence="2">Whole organism</tissue>
    </source>
</reference>
<organism evidence="2">
    <name type="scientific">Hyalella azteca</name>
    <name type="common">Amphipod</name>
    <dbReference type="NCBI Taxonomy" id="294128"/>
    <lineage>
        <taxon>Eukaryota</taxon>
        <taxon>Metazoa</taxon>
        <taxon>Ecdysozoa</taxon>
        <taxon>Arthropoda</taxon>
        <taxon>Crustacea</taxon>
        <taxon>Multicrustacea</taxon>
        <taxon>Malacostraca</taxon>
        <taxon>Eumalacostraca</taxon>
        <taxon>Peracarida</taxon>
        <taxon>Amphipoda</taxon>
        <taxon>Senticaudata</taxon>
        <taxon>Talitrida</taxon>
        <taxon>Talitroidea</taxon>
        <taxon>Hyalellidae</taxon>
        <taxon>Hyalella</taxon>
    </lineage>
</organism>
<dbReference type="EMBL" id="JQDR03002164">
    <property type="protein sequence ID" value="KAA0203207.1"/>
    <property type="molecule type" value="Genomic_DNA"/>
</dbReference>
<feature type="compositionally biased region" description="Low complexity" evidence="1">
    <location>
        <begin position="339"/>
        <end position="361"/>
    </location>
</feature>
<feature type="compositionally biased region" description="Basic and acidic residues" evidence="1">
    <location>
        <begin position="1"/>
        <end position="14"/>
    </location>
</feature>
<feature type="region of interest" description="Disordered" evidence="1">
    <location>
        <begin position="390"/>
        <end position="549"/>
    </location>
</feature>
<dbReference type="AlphaFoldDB" id="A0A6A0HF66"/>
<evidence type="ECO:0000256" key="1">
    <source>
        <dbReference type="SAM" id="MobiDB-lite"/>
    </source>
</evidence>
<protein>
    <submittedName>
        <fullName evidence="2">Uncharacterized protein</fullName>
    </submittedName>
</protein>
<name>A0A6A0HF66_HYAAZ</name>
<dbReference type="Proteomes" id="UP000711488">
    <property type="component" value="Unassembled WGS sequence"/>
</dbReference>
<accession>A0A6A0HF66</accession>
<feature type="compositionally biased region" description="Low complexity" evidence="1">
    <location>
        <begin position="100"/>
        <end position="112"/>
    </location>
</feature>
<feature type="region of interest" description="Disordered" evidence="1">
    <location>
        <begin position="93"/>
        <end position="112"/>
    </location>
</feature>
<comment type="caution">
    <text evidence="2">The sequence shown here is derived from an EMBL/GenBank/DDBJ whole genome shotgun (WGS) entry which is preliminary data.</text>
</comment>
<evidence type="ECO:0000313" key="2">
    <source>
        <dbReference type="EMBL" id="KAA0203207.1"/>
    </source>
</evidence>
<dbReference type="OrthoDB" id="6382906at2759"/>
<feature type="compositionally biased region" description="Polar residues" evidence="1">
    <location>
        <begin position="531"/>
        <end position="542"/>
    </location>
</feature>
<proteinExistence type="predicted"/>
<sequence>MNESDAKPTPEKPSKSKKKSVGPPKKDKPLSVLKSAEKSTVPAKASSAIVNTASVDQSSLMAGELVNPPDNSSSSSAAAAAIASAIVAQGSTPQLPASTSISAVPPSGSASPASIMTAAVEAATKNAEKLASSGGLKSLPPSLSVHPILRGMAPSTALGPSLATTMSLTALAAAAATPTSSGLHQGLSPSQRWPPHLNTLNALAEISGQRLSAPGAHAGSNPPPYANLNHPSIPPALSVIRKPGPFSQPPHTLGAPPLTLAGSQYQPGSPGRTSVAEGKAGSGKGNKSSSLAPEIPHSANILLGSGGGPVTLPSSKPLSSGQHSPDLSKSVITTNVGRAAASSPTPVSLSLSSSQPVSTTAAGSKPLPTATLIPGGLGSPYSRFPEHFPGHSSFPGYPPRLHGPARHPPPLHAAPGRAPLPPSMYPGVPHGAYPPLQSPHHPGVLRGPHDLYKPPPHPSHSSPSHHSPHPQLMMKSYPGMEHLNYPGSPGRLHSPHESPTPSSPLVGGEGSEELERVGPPLKRPDRVEPSEFSSGLMSYFSSQREEDME</sequence>
<feature type="region of interest" description="Disordered" evidence="1">
    <location>
        <begin position="1"/>
        <end position="48"/>
    </location>
</feature>
<reference evidence="2" key="2">
    <citation type="journal article" date="2018" name="Environ. Sci. Technol.">
        <title>The Toxicogenome of Hyalella azteca: A Model for Sediment Ecotoxicology and Evolutionary Toxicology.</title>
        <authorList>
            <person name="Poynton H.C."/>
            <person name="Hasenbein S."/>
            <person name="Benoit J.B."/>
            <person name="Sepulveda M.S."/>
            <person name="Poelchau M.F."/>
            <person name="Hughes D.S.T."/>
            <person name="Murali S.C."/>
            <person name="Chen S."/>
            <person name="Glastad K.M."/>
            <person name="Goodisman M.A.D."/>
            <person name="Werren J.H."/>
            <person name="Vineis J.H."/>
            <person name="Bowen J.L."/>
            <person name="Friedrich M."/>
            <person name="Jones J."/>
            <person name="Robertson H.M."/>
            <person name="Feyereisen R."/>
            <person name="Mechler-Hickson A."/>
            <person name="Mathers N."/>
            <person name="Lee C.E."/>
            <person name="Colbourne J.K."/>
            <person name="Biales A."/>
            <person name="Johnston J.S."/>
            <person name="Wellborn G.A."/>
            <person name="Rosendale A.J."/>
            <person name="Cridge A.G."/>
            <person name="Munoz-Torres M.C."/>
            <person name="Bain P.A."/>
            <person name="Manny A.R."/>
            <person name="Major K.M."/>
            <person name="Lambert F.N."/>
            <person name="Vulpe C.D."/>
            <person name="Tuck P."/>
            <person name="Blalock B.J."/>
            <person name="Lin Y.Y."/>
            <person name="Smith M.E."/>
            <person name="Ochoa-Acuna H."/>
            <person name="Chen M.M."/>
            <person name="Childers C.P."/>
            <person name="Qu J."/>
            <person name="Dugan S."/>
            <person name="Lee S.L."/>
            <person name="Chao H."/>
            <person name="Dinh H."/>
            <person name="Han Y."/>
            <person name="Doddapaneni H."/>
            <person name="Worley K.C."/>
            <person name="Muzny D.M."/>
            <person name="Gibbs R.A."/>
            <person name="Richards S."/>
        </authorList>
    </citation>
    <scope>NUCLEOTIDE SEQUENCE</scope>
    <source>
        <strain evidence="2">HAZT.00-mixed</strain>
        <tissue evidence="2">Whole organism</tissue>
    </source>
</reference>
<feature type="compositionally biased region" description="Pro residues" evidence="1">
    <location>
        <begin position="406"/>
        <end position="424"/>
    </location>
</feature>
<feature type="region of interest" description="Disordered" evidence="1">
    <location>
        <begin position="212"/>
        <end position="369"/>
    </location>
</feature>
<reference evidence="2" key="3">
    <citation type="submission" date="2019-06" db="EMBL/GenBank/DDBJ databases">
        <authorList>
            <person name="Poynton C."/>
            <person name="Hasenbein S."/>
            <person name="Benoit J.B."/>
            <person name="Sepulveda M.S."/>
            <person name="Poelchau M.F."/>
            <person name="Murali S.C."/>
            <person name="Chen S."/>
            <person name="Glastad K.M."/>
            <person name="Werren J.H."/>
            <person name="Vineis J.H."/>
            <person name="Bowen J.L."/>
            <person name="Friedrich M."/>
            <person name="Jones J."/>
            <person name="Robertson H.M."/>
            <person name="Feyereisen R."/>
            <person name="Mechler-Hickson A."/>
            <person name="Mathers N."/>
            <person name="Lee C.E."/>
            <person name="Colbourne J.K."/>
            <person name="Biales A."/>
            <person name="Johnston J.S."/>
            <person name="Wellborn G.A."/>
            <person name="Rosendale A.J."/>
            <person name="Cridge A.G."/>
            <person name="Munoz-Torres M.C."/>
            <person name="Bain P.A."/>
            <person name="Manny A.R."/>
            <person name="Major K.M."/>
            <person name="Lambert F.N."/>
            <person name="Vulpe C.D."/>
            <person name="Tuck P."/>
            <person name="Blalock B.J."/>
            <person name="Lin Y.-Y."/>
            <person name="Smith M.E."/>
            <person name="Ochoa-Acuna H."/>
            <person name="Chen M.-J.M."/>
            <person name="Childers C.P."/>
            <person name="Qu J."/>
            <person name="Dugan S."/>
            <person name="Lee S.L."/>
            <person name="Chao H."/>
            <person name="Dinh H."/>
            <person name="Han Y."/>
            <person name="Doddapaneni H."/>
            <person name="Worley K.C."/>
            <person name="Muzny D.M."/>
            <person name="Gibbs R.A."/>
            <person name="Richards S."/>
        </authorList>
    </citation>
    <scope>NUCLEOTIDE SEQUENCE</scope>
    <source>
        <strain evidence="2">HAZT.00-mixed</strain>
        <tissue evidence="2">Whole organism</tissue>
    </source>
</reference>
<gene>
    <name evidence="2" type="ORF">HAZT_HAZT007131</name>
</gene>